<keyword evidence="3 4" id="KW-0012">Acyltransferase</keyword>
<gene>
    <name evidence="4 5" type="primary">aat</name>
    <name evidence="5" type="ORF">ACFP81_01845</name>
</gene>
<dbReference type="InterPro" id="IPR016181">
    <property type="entry name" value="Acyl_CoA_acyltransferase"/>
</dbReference>
<keyword evidence="6" id="KW-1185">Reference proteome</keyword>
<dbReference type="PANTHER" id="PTHR30098">
    <property type="entry name" value="LEUCYL/PHENYLALANYL-TRNA--PROTEIN TRANSFERASE"/>
    <property type="match status" value="1"/>
</dbReference>
<dbReference type="EMBL" id="JBHSWD010000001">
    <property type="protein sequence ID" value="MFC6590898.1"/>
    <property type="molecule type" value="Genomic_DNA"/>
</dbReference>
<dbReference type="InterPro" id="IPR042203">
    <property type="entry name" value="Leu/Phe-tRNA_Trfase_C"/>
</dbReference>
<dbReference type="Pfam" id="PF03588">
    <property type="entry name" value="Leu_Phe_trans"/>
    <property type="match status" value="1"/>
</dbReference>
<accession>A0ABW1YA79</accession>
<dbReference type="SUPFAM" id="SSF55729">
    <property type="entry name" value="Acyl-CoA N-acyltransferases (Nat)"/>
    <property type="match status" value="1"/>
</dbReference>
<evidence type="ECO:0000256" key="2">
    <source>
        <dbReference type="ARBA" id="ARBA00022679"/>
    </source>
</evidence>
<comment type="similarity">
    <text evidence="4">Belongs to the L/F-transferase family.</text>
</comment>
<dbReference type="Proteomes" id="UP001596297">
    <property type="component" value="Unassembled WGS sequence"/>
</dbReference>
<evidence type="ECO:0000313" key="5">
    <source>
        <dbReference type="EMBL" id="MFC6590898.1"/>
    </source>
</evidence>
<comment type="caution">
    <text evidence="5">The sequence shown here is derived from an EMBL/GenBank/DDBJ whole genome shotgun (WGS) entry which is preliminary data.</text>
</comment>
<sequence>MALSPDPLTAEVAAGYAQGAFLMDNGGGLEWFTSARRAIVPLTPAEGLHVPRRLRRVLGQFEVRRDTAFAEVVAGCRGRLLGSPERDGEWISPELAQLYLHLHRGGLAHSFEVWQAGQLAGGVLGLALGGAFFAESKFHRVADASKVALVQLAAYLHERGFRLLDAQVQNSHLARFGVYEVTAGEYQRRLEEALRVQARF</sequence>
<organism evidence="5 6">
    <name type="scientific">Deinococcus lacus</name>
    <dbReference type="NCBI Taxonomy" id="392561"/>
    <lineage>
        <taxon>Bacteria</taxon>
        <taxon>Thermotogati</taxon>
        <taxon>Deinococcota</taxon>
        <taxon>Deinococci</taxon>
        <taxon>Deinococcales</taxon>
        <taxon>Deinococcaceae</taxon>
        <taxon>Deinococcus</taxon>
    </lineage>
</organism>
<dbReference type="RefSeq" id="WP_380081905.1">
    <property type="nucleotide sequence ID" value="NZ_JBHSWD010000001.1"/>
</dbReference>
<evidence type="ECO:0000313" key="6">
    <source>
        <dbReference type="Proteomes" id="UP001596297"/>
    </source>
</evidence>
<reference evidence="6" key="1">
    <citation type="journal article" date="2019" name="Int. J. Syst. Evol. Microbiol.">
        <title>The Global Catalogue of Microorganisms (GCM) 10K type strain sequencing project: providing services to taxonomists for standard genome sequencing and annotation.</title>
        <authorList>
            <consortium name="The Broad Institute Genomics Platform"/>
            <consortium name="The Broad Institute Genome Sequencing Center for Infectious Disease"/>
            <person name="Wu L."/>
            <person name="Ma J."/>
        </authorList>
    </citation>
    <scope>NUCLEOTIDE SEQUENCE [LARGE SCALE GENOMIC DNA]</scope>
    <source>
        <strain evidence="6">CGMCC 1.15772</strain>
    </source>
</reference>
<evidence type="ECO:0000256" key="3">
    <source>
        <dbReference type="ARBA" id="ARBA00023315"/>
    </source>
</evidence>
<dbReference type="Gene3D" id="3.40.630.70">
    <property type="entry name" value="Leucyl/phenylalanyl-tRNA-protein transferase, C-terminal domain"/>
    <property type="match status" value="1"/>
</dbReference>
<comment type="function">
    <text evidence="4">Functions in the N-end rule pathway of protein degradation where it conjugates Leu, Phe and, less efficiently, Met from aminoacyl-tRNAs to the N-termini of proteins containing an N-terminal arginine or lysine.</text>
</comment>
<comment type="catalytic activity">
    <reaction evidence="4">
        <text>N-terminal L-arginyl-[protein] + L-leucyl-tRNA(Leu) = N-terminal L-leucyl-L-arginyl-[protein] + tRNA(Leu) + H(+)</text>
        <dbReference type="Rhea" id="RHEA:50416"/>
        <dbReference type="Rhea" id="RHEA-COMP:9613"/>
        <dbReference type="Rhea" id="RHEA-COMP:9622"/>
        <dbReference type="Rhea" id="RHEA-COMP:12672"/>
        <dbReference type="Rhea" id="RHEA-COMP:12673"/>
        <dbReference type="ChEBI" id="CHEBI:15378"/>
        <dbReference type="ChEBI" id="CHEBI:64719"/>
        <dbReference type="ChEBI" id="CHEBI:78442"/>
        <dbReference type="ChEBI" id="CHEBI:78494"/>
        <dbReference type="ChEBI" id="CHEBI:133044"/>
        <dbReference type="EC" id="2.3.2.6"/>
    </reaction>
</comment>
<proteinExistence type="inferred from homology"/>
<dbReference type="PANTHER" id="PTHR30098:SF2">
    <property type="entry name" value="LEUCYL_PHENYLALANYL-TRNA--PROTEIN TRANSFERASE"/>
    <property type="match status" value="1"/>
</dbReference>
<dbReference type="EC" id="2.3.2.6" evidence="4"/>
<dbReference type="HAMAP" id="MF_00688">
    <property type="entry name" value="Leu_Phe_trans"/>
    <property type="match status" value="1"/>
</dbReference>
<protein>
    <recommendedName>
        <fullName evidence="4">Leucyl/phenylalanyl-tRNA--protein transferase</fullName>
        <ecNumber evidence="4">2.3.2.6</ecNumber>
    </recommendedName>
    <alternativeName>
        <fullName evidence="4">L/F-transferase</fullName>
    </alternativeName>
    <alternativeName>
        <fullName evidence="4">Leucyltransferase</fullName>
    </alternativeName>
    <alternativeName>
        <fullName evidence="4">Phenyalanyltransferase</fullName>
    </alternativeName>
</protein>
<dbReference type="InterPro" id="IPR004616">
    <property type="entry name" value="Leu/Phe-tRNA_Trfase"/>
</dbReference>
<dbReference type="GO" id="GO:0008914">
    <property type="term" value="F:leucyl-tRNA--protein transferase activity"/>
    <property type="evidence" value="ECO:0007669"/>
    <property type="project" value="UniProtKB-EC"/>
</dbReference>
<evidence type="ECO:0000256" key="1">
    <source>
        <dbReference type="ARBA" id="ARBA00022490"/>
    </source>
</evidence>
<comment type="catalytic activity">
    <reaction evidence="4">
        <text>L-phenylalanyl-tRNA(Phe) + an N-terminal L-alpha-aminoacyl-[protein] = an N-terminal L-phenylalanyl-L-alpha-aminoacyl-[protein] + tRNA(Phe)</text>
        <dbReference type="Rhea" id="RHEA:43632"/>
        <dbReference type="Rhea" id="RHEA-COMP:9668"/>
        <dbReference type="Rhea" id="RHEA-COMP:9699"/>
        <dbReference type="Rhea" id="RHEA-COMP:10636"/>
        <dbReference type="Rhea" id="RHEA-COMP:10637"/>
        <dbReference type="ChEBI" id="CHEBI:78442"/>
        <dbReference type="ChEBI" id="CHEBI:78531"/>
        <dbReference type="ChEBI" id="CHEBI:78597"/>
        <dbReference type="ChEBI" id="CHEBI:83561"/>
        <dbReference type="EC" id="2.3.2.6"/>
    </reaction>
</comment>
<keyword evidence="2 4" id="KW-0808">Transferase</keyword>
<comment type="catalytic activity">
    <reaction evidence="4">
        <text>N-terminal L-lysyl-[protein] + L-leucyl-tRNA(Leu) = N-terminal L-leucyl-L-lysyl-[protein] + tRNA(Leu) + H(+)</text>
        <dbReference type="Rhea" id="RHEA:12340"/>
        <dbReference type="Rhea" id="RHEA-COMP:9613"/>
        <dbReference type="Rhea" id="RHEA-COMP:9622"/>
        <dbReference type="Rhea" id="RHEA-COMP:12670"/>
        <dbReference type="Rhea" id="RHEA-COMP:12671"/>
        <dbReference type="ChEBI" id="CHEBI:15378"/>
        <dbReference type="ChEBI" id="CHEBI:65249"/>
        <dbReference type="ChEBI" id="CHEBI:78442"/>
        <dbReference type="ChEBI" id="CHEBI:78494"/>
        <dbReference type="ChEBI" id="CHEBI:133043"/>
        <dbReference type="EC" id="2.3.2.6"/>
    </reaction>
</comment>
<evidence type="ECO:0000256" key="4">
    <source>
        <dbReference type="HAMAP-Rule" id="MF_00688"/>
    </source>
</evidence>
<dbReference type="NCBIfam" id="TIGR00667">
    <property type="entry name" value="aat"/>
    <property type="match status" value="1"/>
</dbReference>
<name>A0ABW1YA79_9DEIO</name>
<keyword evidence="1 4" id="KW-0963">Cytoplasm</keyword>
<comment type="subcellular location">
    <subcellularLocation>
        <location evidence="4">Cytoplasm</location>
    </subcellularLocation>
</comment>